<dbReference type="InterPro" id="IPR000551">
    <property type="entry name" value="MerR-type_HTH_dom"/>
</dbReference>
<reference evidence="6 7" key="1">
    <citation type="submission" date="2019-07" db="EMBL/GenBank/DDBJ databases">
        <title>Whole genome shotgun sequence of Cellulomonas aerilata NBRC 106308.</title>
        <authorList>
            <person name="Hosoyama A."/>
            <person name="Uohara A."/>
            <person name="Ohji S."/>
            <person name="Ichikawa N."/>
        </authorList>
    </citation>
    <scope>NUCLEOTIDE SEQUENCE [LARGE SCALE GENOMIC DNA]</scope>
    <source>
        <strain evidence="6 7">NBRC 106308</strain>
    </source>
</reference>
<dbReference type="InterPro" id="IPR012925">
    <property type="entry name" value="TipAS_dom"/>
</dbReference>
<dbReference type="PANTHER" id="PTHR30204">
    <property type="entry name" value="REDOX-CYCLING DRUG-SENSING TRANSCRIPTIONAL ACTIVATOR SOXR"/>
    <property type="match status" value="1"/>
</dbReference>
<dbReference type="InterPro" id="IPR009061">
    <property type="entry name" value="DNA-bd_dom_put_sf"/>
</dbReference>
<dbReference type="OrthoDB" id="9809391at2"/>
<accession>A0A512DGT7</accession>
<dbReference type="InterPro" id="IPR047057">
    <property type="entry name" value="MerR_fam"/>
</dbReference>
<dbReference type="SMART" id="SM00422">
    <property type="entry name" value="HTH_MERR"/>
    <property type="match status" value="1"/>
</dbReference>
<dbReference type="SUPFAM" id="SSF89082">
    <property type="entry name" value="Antibiotic binding domain of TipA-like multidrug resistance regulators"/>
    <property type="match status" value="1"/>
</dbReference>
<evidence type="ECO:0000313" key="7">
    <source>
        <dbReference type="Proteomes" id="UP000321181"/>
    </source>
</evidence>
<dbReference type="GO" id="GO:0003677">
    <property type="term" value="F:DNA binding"/>
    <property type="evidence" value="ECO:0007669"/>
    <property type="project" value="UniProtKB-KW"/>
</dbReference>
<feature type="domain" description="HTH merR-type" evidence="5">
    <location>
        <begin position="22"/>
        <end position="91"/>
    </location>
</feature>
<dbReference type="Gene3D" id="1.10.490.50">
    <property type="entry name" value="Antibiotic binding domain of TipA-like multidrug resistance regulators"/>
    <property type="match status" value="1"/>
</dbReference>
<comment type="caution">
    <text evidence="6">The sequence shown here is derived from an EMBL/GenBank/DDBJ whole genome shotgun (WGS) entry which is preliminary data.</text>
</comment>
<dbReference type="CDD" id="cd01106">
    <property type="entry name" value="HTH_TipAL-Mta"/>
    <property type="match status" value="1"/>
</dbReference>
<evidence type="ECO:0000256" key="1">
    <source>
        <dbReference type="ARBA" id="ARBA00023015"/>
    </source>
</evidence>
<evidence type="ECO:0000256" key="2">
    <source>
        <dbReference type="ARBA" id="ARBA00023125"/>
    </source>
</evidence>
<keyword evidence="3" id="KW-0010">Activator</keyword>
<dbReference type="RefSeq" id="WP_146906758.1">
    <property type="nucleotide sequence ID" value="NZ_BAAARM010000007.1"/>
</dbReference>
<dbReference type="Proteomes" id="UP000321181">
    <property type="component" value="Unassembled WGS sequence"/>
</dbReference>
<organism evidence="6 7">
    <name type="scientific">Cellulomonas aerilata</name>
    <dbReference type="NCBI Taxonomy" id="515326"/>
    <lineage>
        <taxon>Bacteria</taxon>
        <taxon>Bacillati</taxon>
        <taxon>Actinomycetota</taxon>
        <taxon>Actinomycetes</taxon>
        <taxon>Micrococcales</taxon>
        <taxon>Cellulomonadaceae</taxon>
        <taxon>Cellulomonas</taxon>
    </lineage>
</organism>
<dbReference type="AlphaFoldDB" id="A0A512DGT7"/>
<dbReference type="Pfam" id="PF13411">
    <property type="entry name" value="MerR_1"/>
    <property type="match status" value="1"/>
</dbReference>
<dbReference type="PANTHER" id="PTHR30204:SF90">
    <property type="entry name" value="HTH-TYPE TRANSCRIPTIONAL ACTIVATOR MTA"/>
    <property type="match status" value="1"/>
</dbReference>
<dbReference type="Pfam" id="PF07739">
    <property type="entry name" value="TipAS"/>
    <property type="match status" value="1"/>
</dbReference>
<evidence type="ECO:0000256" key="4">
    <source>
        <dbReference type="ARBA" id="ARBA00023163"/>
    </source>
</evidence>
<keyword evidence="1" id="KW-0805">Transcription regulation</keyword>
<evidence type="ECO:0000256" key="3">
    <source>
        <dbReference type="ARBA" id="ARBA00023159"/>
    </source>
</evidence>
<name>A0A512DGT7_9CELL</name>
<dbReference type="PROSITE" id="PS00552">
    <property type="entry name" value="HTH_MERR_1"/>
    <property type="match status" value="1"/>
</dbReference>
<proteinExistence type="predicted"/>
<dbReference type="PRINTS" id="PR00040">
    <property type="entry name" value="HTHMERR"/>
</dbReference>
<keyword evidence="4" id="KW-0804">Transcription</keyword>
<dbReference type="InterPro" id="IPR036244">
    <property type="entry name" value="TipA-like_antibiotic-bd"/>
</dbReference>
<protein>
    <submittedName>
        <fullName evidence="6">HTH-type transcriptional regulator SkgA</fullName>
    </submittedName>
</protein>
<dbReference type="GO" id="GO:0003700">
    <property type="term" value="F:DNA-binding transcription factor activity"/>
    <property type="evidence" value="ECO:0007669"/>
    <property type="project" value="InterPro"/>
</dbReference>
<evidence type="ECO:0000259" key="5">
    <source>
        <dbReference type="PROSITE" id="PS50937"/>
    </source>
</evidence>
<keyword evidence="2" id="KW-0238">DNA-binding</keyword>
<dbReference type="PROSITE" id="PS50937">
    <property type="entry name" value="HTH_MERR_2"/>
    <property type="match status" value="1"/>
</dbReference>
<gene>
    <name evidence="6" type="primary">skgA</name>
    <name evidence="6" type="ORF">CAE01nite_34290</name>
</gene>
<dbReference type="SUPFAM" id="SSF46955">
    <property type="entry name" value="Putative DNA-binding domain"/>
    <property type="match status" value="1"/>
</dbReference>
<keyword evidence="7" id="KW-1185">Reference proteome</keyword>
<dbReference type="EMBL" id="BJYY01000022">
    <property type="protein sequence ID" value="GEO35704.1"/>
    <property type="molecule type" value="Genomic_DNA"/>
</dbReference>
<sequence length="269" mass="29932">MEAIVQAASDRTPLRGGGRRDAWTIGEVARLAGVTTRTLRHYDAVGLLRPTGVAAGGRRLYGRTELLHLQQVLVLRELGVDLATVAEILADGDDVVRRRRLREHHARLLAERDRFDRLARTVESTLRSLEGGIEMAAKDLYAGFDNSQYDAEARERWGDEAVDRSNASWESLGKEGRAAFGEESTAIGRGLAERMAEGADVADPRVQALVARHHRQIATFWTPDREAYIGLGQMYVDDERFTATYDAFAPGLAPYLRDAMRVFAESHLE</sequence>
<dbReference type="Gene3D" id="1.10.1660.10">
    <property type="match status" value="1"/>
</dbReference>
<evidence type="ECO:0000313" key="6">
    <source>
        <dbReference type="EMBL" id="GEO35704.1"/>
    </source>
</evidence>